<dbReference type="AlphaFoldDB" id="A0A2V4NBZ6"/>
<comment type="caution">
    <text evidence="1">The sequence shown here is derived from an EMBL/GenBank/DDBJ whole genome shotgun (WGS) entry which is preliminary data.</text>
</comment>
<gene>
    <name evidence="1" type="ORF">DI396_09700</name>
</gene>
<dbReference type="OrthoDB" id="9797506at2"/>
<evidence type="ECO:0000313" key="2">
    <source>
        <dbReference type="Proteomes" id="UP000248012"/>
    </source>
</evidence>
<accession>A0A2V4NBZ6</accession>
<organism evidence="1 2">
    <name type="scientific">Litorivita pollutaquae</name>
    <dbReference type="NCBI Taxonomy" id="2200892"/>
    <lineage>
        <taxon>Bacteria</taxon>
        <taxon>Pseudomonadati</taxon>
        <taxon>Pseudomonadota</taxon>
        <taxon>Alphaproteobacteria</taxon>
        <taxon>Rhodobacterales</taxon>
        <taxon>Paracoccaceae</taxon>
        <taxon>Litorivita</taxon>
    </lineage>
</organism>
<name>A0A2V4NBZ6_9RHOB</name>
<protein>
    <submittedName>
        <fullName evidence="1">Uncharacterized protein</fullName>
    </submittedName>
</protein>
<dbReference type="EMBL" id="QFVT01000005">
    <property type="protein sequence ID" value="PYC47693.1"/>
    <property type="molecule type" value="Genomic_DNA"/>
</dbReference>
<dbReference type="Proteomes" id="UP000248012">
    <property type="component" value="Unassembled WGS sequence"/>
</dbReference>
<sequence length="120" mass="13063">MGDGGVILQIRDATGGTVVVSDDSWQCRVIHTAPFDKSCESERHPVAGQAPCGFDISEEPGGWDRPMFEASGWAQARVYTAAAVGPKFRYNDITWGDTARLIWGPDLEQSNTVLCRFTVG</sequence>
<reference evidence="1 2" key="1">
    <citation type="submission" date="2018-05" db="EMBL/GenBank/DDBJ databases">
        <title>Oceanovita maritima gen. nov., sp. nov., a marine bacterium in the family Rhodobacteraceae isolated from surface seawater of Lundu port Xiamen, China.</title>
        <authorList>
            <person name="Hetharua B.H."/>
            <person name="Min D."/>
            <person name="Liao H."/>
            <person name="Tian Y."/>
        </authorList>
    </citation>
    <scope>NUCLEOTIDE SEQUENCE [LARGE SCALE GENOMIC DNA]</scope>
    <source>
        <strain evidence="1 2">FSX-11</strain>
    </source>
</reference>
<keyword evidence="2" id="KW-1185">Reference proteome</keyword>
<evidence type="ECO:0000313" key="1">
    <source>
        <dbReference type="EMBL" id="PYC47693.1"/>
    </source>
</evidence>
<dbReference type="Gene3D" id="2.60.120.260">
    <property type="entry name" value="Galactose-binding domain-like"/>
    <property type="match status" value="1"/>
</dbReference>
<proteinExistence type="predicted"/>